<dbReference type="PANTHER" id="PTHR31088:SF6">
    <property type="entry name" value="PHAGE SHOCK PROTEIN A"/>
    <property type="match status" value="1"/>
</dbReference>
<evidence type="ECO:0000313" key="4">
    <source>
        <dbReference type="EMBL" id="MBB6225217.1"/>
    </source>
</evidence>
<dbReference type="EMBL" id="JACIIJ010000022">
    <property type="protein sequence ID" value="MBB6225217.1"/>
    <property type="molecule type" value="Genomic_DNA"/>
</dbReference>
<comment type="caution">
    <text evidence="4">The sequence shown here is derived from an EMBL/GenBank/DDBJ whole genome shotgun (WGS) entry which is preliminary data.</text>
</comment>
<dbReference type="RefSeq" id="WP_184697791.1">
    <property type="nucleotide sequence ID" value="NZ_JACIIJ010000022.1"/>
</dbReference>
<evidence type="ECO:0000256" key="2">
    <source>
        <dbReference type="SAM" id="Coils"/>
    </source>
</evidence>
<dbReference type="Pfam" id="PF04012">
    <property type="entry name" value="PspA_IM30"/>
    <property type="match status" value="1"/>
</dbReference>
<gene>
    <name evidence="4" type="ORF">GGE66_006243</name>
</gene>
<evidence type="ECO:0000256" key="3">
    <source>
        <dbReference type="SAM" id="MobiDB-lite"/>
    </source>
</evidence>
<dbReference type="GO" id="GO:0009271">
    <property type="term" value="P:phage shock"/>
    <property type="evidence" value="ECO:0007669"/>
    <property type="project" value="TreeGrafter"/>
</dbReference>
<dbReference type="Proteomes" id="UP000517187">
    <property type="component" value="Unassembled WGS sequence"/>
</dbReference>
<dbReference type="InterPro" id="IPR007157">
    <property type="entry name" value="PspA_VIPP1"/>
</dbReference>
<feature type="coiled-coil region" evidence="2">
    <location>
        <begin position="262"/>
        <end position="296"/>
    </location>
</feature>
<comment type="similarity">
    <text evidence="1">Belongs to the PspA/Vipp/IM30 family.</text>
</comment>
<dbReference type="GO" id="GO:0005829">
    <property type="term" value="C:cytosol"/>
    <property type="evidence" value="ECO:0007669"/>
    <property type="project" value="TreeGrafter"/>
</dbReference>
<accession>A0A7X0A0V8</accession>
<sequence length="379" mass="41231">MAPTSKTSHPSLLRYMLAPDDQARQALDDTIAAYRRMTDILTELIDDKAGANLVVLHDLAYETVREQTGLPARLVTLGLRDFAANRGVLPDPLQLPLDDKLFAIKGPSDLTIATVHGRVAVPFDVGGYSKGWESIFPAYLVADHDRYEIDIGVTPNSARMEENMTNEGILSRMGRLIAGIANAAIDKAEGVNKIAVIEQAIREIDAAAEEARTDLGKARAEEYRIQSRKDEIVEDMNALDAKIRLAVSSGRDDLAKAGVARQIDLESQIAALDKALADAREQLDEGQKALQAVLATRREADARLADFKRSIAKHPEEVAAGHNRPTPGAGAARAAAAVSRLTGVPSAEHTNSSELDELDRLHREQAIEARLARFKTDNR</sequence>
<organism evidence="4 5">
    <name type="scientific">Rhizobium leguminosarum</name>
    <dbReference type="NCBI Taxonomy" id="384"/>
    <lineage>
        <taxon>Bacteria</taxon>
        <taxon>Pseudomonadati</taxon>
        <taxon>Pseudomonadota</taxon>
        <taxon>Alphaproteobacteria</taxon>
        <taxon>Hyphomicrobiales</taxon>
        <taxon>Rhizobiaceae</taxon>
        <taxon>Rhizobium/Agrobacterium group</taxon>
        <taxon>Rhizobium</taxon>
    </lineage>
</organism>
<protein>
    <submittedName>
        <fullName evidence="4">Phage shock protein A</fullName>
    </submittedName>
</protein>
<feature type="region of interest" description="Disordered" evidence="3">
    <location>
        <begin position="340"/>
        <end position="359"/>
    </location>
</feature>
<evidence type="ECO:0000313" key="5">
    <source>
        <dbReference type="Proteomes" id="UP000517187"/>
    </source>
</evidence>
<dbReference type="PANTHER" id="PTHR31088">
    <property type="entry name" value="MEMBRANE-ASSOCIATED PROTEIN VIPP1, CHLOROPLASTIC"/>
    <property type="match status" value="1"/>
</dbReference>
<reference evidence="4 5" key="1">
    <citation type="submission" date="2020-08" db="EMBL/GenBank/DDBJ databases">
        <title>Genomic Encyclopedia of Type Strains, Phase IV (KMG-V): Genome sequencing to study the core and pangenomes of soil and plant-associated prokaryotes.</title>
        <authorList>
            <person name="Whitman W."/>
        </authorList>
    </citation>
    <scope>NUCLEOTIDE SEQUENCE [LARGE SCALE GENOMIC DNA]</scope>
    <source>
        <strain evidence="4 5">SEMIA 4011</strain>
    </source>
</reference>
<name>A0A7X0A0V8_RHILE</name>
<keyword evidence="2" id="KW-0175">Coiled coil</keyword>
<evidence type="ECO:0000256" key="1">
    <source>
        <dbReference type="ARBA" id="ARBA00043985"/>
    </source>
</evidence>
<feature type="coiled-coil region" evidence="2">
    <location>
        <begin position="194"/>
        <end position="221"/>
    </location>
</feature>
<proteinExistence type="inferred from homology"/>
<dbReference type="AlphaFoldDB" id="A0A7X0A0V8"/>